<accession>A0A9W9DEN3</accession>
<protein>
    <submittedName>
        <fullName evidence="2">Uncharacterized protein</fullName>
    </submittedName>
</protein>
<name>A0A9W9DEN3_9AGAR</name>
<feature type="compositionally biased region" description="Low complexity" evidence="1">
    <location>
        <begin position="824"/>
        <end position="837"/>
    </location>
</feature>
<feature type="region of interest" description="Disordered" evidence="1">
    <location>
        <begin position="1054"/>
        <end position="1129"/>
    </location>
</feature>
<feature type="compositionally biased region" description="Basic and acidic residues" evidence="1">
    <location>
        <begin position="1111"/>
        <end position="1122"/>
    </location>
</feature>
<feature type="compositionally biased region" description="Low complexity" evidence="1">
    <location>
        <begin position="956"/>
        <end position="969"/>
    </location>
</feature>
<gene>
    <name evidence="2" type="ORF">C8J55DRAFT_526490</name>
</gene>
<feature type="region of interest" description="Disordered" evidence="1">
    <location>
        <begin position="943"/>
        <end position="969"/>
    </location>
</feature>
<feature type="compositionally biased region" description="Acidic residues" evidence="1">
    <location>
        <begin position="471"/>
        <end position="485"/>
    </location>
</feature>
<feature type="region of interest" description="Disordered" evidence="1">
    <location>
        <begin position="190"/>
        <end position="217"/>
    </location>
</feature>
<evidence type="ECO:0000256" key="1">
    <source>
        <dbReference type="SAM" id="MobiDB-lite"/>
    </source>
</evidence>
<proteinExistence type="predicted"/>
<sequence length="1415" mass="152951">MTMPIEPGENSQTQFPYNNLIPSQSTPPSFLSTFSDSANTLPDVSPSSTFENETPASEVGERKTCSVRRCLQLLPLDSTKKMCENCRLNHRRYSRDKRLKRKLEKAALIKKILSKDGQGAPSEGSGVDHCATDDAEPSIIREEPETGFPAASPTVIPQVPVILDPRLLAPQSFPSSSSALAGALGPTSFDINPSAHPAPLNDTHDSPPTPGVNDSVPKPMLATNEGFDTSRCCSIKGCTFVLSPDYSFKMCIQCRNRSKQQNVSNRRKWKAEGLASDQGVKVLRAHEDERRKLHGLPPLDDSPNELRAWEQSVVDGKAQLPLSYVTMLVGAAADPTNNPQPPTPLADDHVTGIVSEEPSDTSDPLLDSSSLGVALNKQTMPIPPADMVVTSFTPLPPHMCTVSHCRTVLPGTYLYKRCEKHRVQNRMHGRLRVEREKSGLLPGKGLTSSTAQGSEGGIAGETTVDDRDQATDDDDGDSDNDQIDEDGLDQQLENEDVASINGYNHNADNGDILDTERKVRQHASKLMMAKIAADRRREKNRARRHKHEAKKVLTGKAPTKRKTAPSGAKFAVKGKDNSNVPTHEVVVSVSVSAGLLKKSKEVSRSEVDVAKTNEMVDSPNDDGCTKPSANKKRKLSTCMEKGCMNLLNPDQKWRMCQSCRPSRENLRRELILNLISSSSAGHNEESLTTSEVSTDNVETADAASKNSADKINSLTPTATSVPRDTAVYPYPYPSYHYTTYPHHYAYPNTSAMVVPPTVPYSNPYVYPYSYGYHHTSVSSPSSFATSSPPFIISPVLVSASATSVSASASSTKKKRRKVKKEGLAPAVAVASPSSQVVDNDRQDALSDATTGTEAEAMSGEPQAGSQTSDRRMDVDTNNTSSSQAVCELSIVDPSEHTAPSDDFAFPGSLSRPILGHRPATPLPELLDNPTKFIMVDGHTLASKSSSIKTAARTDPSNAHSRNSSSQSQAFLTRMNKFSASPQPNSPLIMNKGKSDLASTGNGSTLGVFSVASMGAAPASSYGIFKVSASSAPATSQAQAGELSTTDLEMSVASDLVPSVEVTPVEDSRKRNHSEVESEVGPNTSSIGGQAKDTEQVDQHPPPRRKRPNRAKKQEKLEPEEATTHNTYSGYIPPSYMYSSNHMHPSRHYAGYVSTPPNPSAQTATTYVPLNSSPASASTSPSNLPTPATPHAAPTYAYYPPHSYMQAPGYHDPYIISSPSSYPPPYTYPYSGLYTYPSHASYTGYGASAYPGYPAYPSQSTEYCMPDIPLGSNPSKSKSKYAEVLETRVSMKSKEKVGKGNKPFSGEGIAPASDDVPENEVEAKTLQIETRSGPPVTSSAISERICHTKSCRRAIPQDVSGNLCSYCRARFKKHQLRAKQRFKLEPRKVVVGVLPKPNKGSSDEDEDGIEIIETSQ</sequence>
<feature type="region of interest" description="Disordered" evidence="1">
    <location>
        <begin position="977"/>
        <end position="996"/>
    </location>
</feature>
<reference evidence="2" key="1">
    <citation type="submission" date="2022-08" db="EMBL/GenBank/DDBJ databases">
        <authorList>
            <consortium name="DOE Joint Genome Institute"/>
            <person name="Min B."/>
            <person name="Riley R."/>
            <person name="Sierra-Patev S."/>
            <person name="Naranjo-Ortiz M."/>
            <person name="Looney B."/>
            <person name="Konkel Z."/>
            <person name="Slot J.C."/>
            <person name="Sakamoto Y."/>
            <person name="Steenwyk J.L."/>
            <person name="Rokas A."/>
            <person name="Carro J."/>
            <person name="Camarero S."/>
            <person name="Ferreira P."/>
            <person name="Molpeceres G."/>
            <person name="Ruiz-Duenas F.J."/>
            <person name="Serrano A."/>
            <person name="Henrissat B."/>
            <person name="Drula E."/>
            <person name="Hughes K.W."/>
            <person name="Mata J.L."/>
            <person name="Ishikawa N.K."/>
            <person name="Vargas-Isla R."/>
            <person name="Ushijima S."/>
            <person name="Smith C.A."/>
            <person name="Ahrendt S."/>
            <person name="Andreopoulos W."/>
            <person name="He G."/>
            <person name="Labutti K."/>
            <person name="Lipzen A."/>
            <person name="Ng V."/>
            <person name="Sandor L."/>
            <person name="Barry K."/>
            <person name="Martinez A.T."/>
            <person name="Xiao Y."/>
            <person name="Gibbons J.G."/>
            <person name="Terashima K."/>
            <person name="Hibbett D.S."/>
            <person name="Grigoriev I.V."/>
        </authorList>
    </citation>
    <scope>NUCLEOTIDE SEQUENCE</scope>
    <source>
        <strain evidence="2">Sp2 HRB7682 ss15</strain>
    </source>
</reference>
<feature type="region of interest" description="Disordered" evidence="1">
    <location>
        <begin position="1393"/>
        <end position="1415"/>
    </location>
</feature>
<feature type="compositionally biased region" description="Basic and acidic residues" evidence="1">
    <location>
        <begin position="1065"/>
        <end position="1075"/>
    </location>
</feature>
<feature type="compositionally biased region" description="Polar residues" evidence="1">
    <location>
        <begin position="875"/>
        <end position="884"/>
    </location>
</feature>
<dbReference type="Proteomes" id="UP001150238">
    <property type="component" value="Unassembled WGS sequence"/>
</dbReference>
<feature type="compositionally biased region" description="Polar residues" evidence="1">
    <location>
        <begin position="686"/>
        <end position="697"/>
    </location>
</feature>
<feature type="compositionally biased region" description="Basic residues" evidence="1">
    <location>
        <begin position="1101"/>
        <end position="1110"/>
    </location>
</feature>
<dbReference type="EMBL" id="JANVFS010000043">
    <property type="protein sequence ID" value="KAJ4466838.1"/>
    <property type="molecule type" value="Genomic_DNA"/>
</dbReference>
<feature type="region of interest" description="Disordered" evidence="1">
    <location>
        <begin position="1291"/>
        <end position="1317"/>
    </location>
</feature>
<feature type="region of interest" description="Disordered" evidence="1">
    <location>
        <begin position="429"/>
        <end position="485"/>
    </location>
</feature>
<feature type="region of interest" description="Disordered" evidence="1">
    <location>
        <begin position="1"/>
        <end position="61"/>
    </location>
</feature>
<comment type="caution">
    <text evidence="2">The sequence shown here is derived from an EMBL/GenBank/DDBJ whole genome shotgun (WGS) entry which is preliminary data.</text>
</comment>
<feature type="region of interest" description="Disordered" evidence="1">
    <location>
        <begin position="803"/>
        <end position="884"/>
    </location>
</feature>
<evidence type="ECO:0000313" key="3">
    <source>
        <dbReference type="Proteomes" id="UP001150238"/>
    </source>
</evidence>
<feature type="compositionally biased region" description="Polar residues" evidence="1">
    <location>
        <begin position="704"/>
        <end position="718"/>
    </location>
</feature>
<feature type="compositionally biased region" description="Polar residues" evidence="1">
    <location>
        <begin position="9"/>
        <end position="55"/>
    </location>
</feature>
<evidence type="ECO:0000313" key="2">
    <source>
        <dbReference type="EMBL" id="KAJ4466838.1"/>
    </source>
</evidence>
<feature type="region of interest" description="Disordered" evidence="1">
    <location>
        <begin position="556"/>
        <end position="576"/>
    </location>
</feature>
<reference evidence="2" key="2">
    <citation type="journal article" date="2023" name="Proc. Natl. Acad. Sci. U.S.A.">
        <title>A global phylogenomic analysis of the shiitake genus Lentinula.</title>
        <authorList>
            <person name="Sierra-Patev S."/>
            <person name="Min B."/>
            <person name="Naranjo-Ortiz M."/>
            <person name="Looney B."/>
            <person name="Konkel Z."/>
            <person name="Slot J.C."/>
            <person name="Sakamoto Y."/>
            <person name="Steenwyk J.L."/>
            <person name="Rokas A."/>
            <person name="Carro J."/>
            <person name="Camarero S."/>
            <person name="Ferreira P."/>
            <person name="Molpeceres G."/>
            <person name="Ruiz-Duenas F.J."/>
            <person name="Serrano A."/>
            <person name="Henrissat B."/>
            <person name="Drula E."/>
            <person name="Hughes K.W."/>
            <person name="Mata J.L."/>
            <person name="Ishikawa N.K."/>
            <person name="Vargas-Isla R."/>
            <person name="Ushijima S."/>
            <person name="Smith C.A."/>
            <person name="Donoghue J."/>
            <person name="Ahrendt S."/>
            <person name="Andreopoulos W."/>
            <person name="He G."/>
            <person name="LaButti K."/>
            <person name="Lipzen A."/>
            <person name="Ng V."/>
            <person name="Riley R."/>
            <person name="Sandor L."/>
            <person name="Barry K."/>
            <person name="Martinez A.T."/>
            <person name="Xiao Y."/>
            <person name="Gibbons J.G."/>
            <person name="Terashima K."/>
            <person name="Grigoriev I.V."/>
            <person name="Hibbett D."/>
        </authorList>
    </citation>
    <scope>NUCLEOTIDE SEQUENCE</scope>
    <source>
        <strain evidence="2">Sp2 HRB7682 ss15</strain>
    </source>
</reference>
<feature type="compositionally biased region" description="Polar residues" evidence="1">
    <location>
        <begin position="977"/>
        <end position="987"/>
    </location>
</feature>
<organism evidence="2 3">
    <name type="scientific">Lentinula lateritia</name>
    <dbReference type="NCBI Taxonomy" id="40482"/>
    <lineage>
        <taxon>Eukaryota</taxon>
        <taxon>Fungi</taxon>
        <taxon>Dikarya</taxon>
        <taxon>Basidiomycota</taxon>
        <taxon>Agaricomycotina</taxon>
        <taxon>Agaricomycetes</taxon>
        <taxon>Agaricomycetidae</taxon>
        <taxon>Agaricales</taxon>
        <taxon>Marasmiineae</taxon>
        <taxon>Omphalotaceae</taxon>
        <taxon>Lentinula</taxon>
    </lineage>
</organism>
<feature type="region of interest" description="Disordered" evidence="1">
    <location>
        <begin position="681"/>
        <end position="718"/>
    </location>
</feature>